<dbReference type="InterPro" id="IPR013189">
    <property type="entry name" value="Glyco_hydro_32_C"/>
</dbReference>
<protein>
    <submittedName>
        <fullName evidence="2">Sucrose-6-phosphate hydrolase</fullName>
    </submittedName>
</protein>
<keyword evidence="2" id="KW-0378">Hydrolase</keyword>
<accession>A0A7H4PEE2</accession>
<feature type="domain" description="Glycosyl hydrolase family 32 C-terminal" evidence="1">
    <location>
        <begin position="100"/>
        <end position="144"/>
    </location>
</feature>
<dbReference type="InterPro" id="IPR013320">
    <property type="entry name" value="ConA-like_dom_sf"/>
</dbReference>
<comment type="caution">
    <text evidence="2">The sequence shown here is derived from an EMBL/GenBank/DDBJ whole genome shotgun (WGS) entry which is preliminary data.</text>
</comment>
<dbReference type="GO" id="GO:0016787">
    <property type="term" value="F:hydrolase activity"/>
    <property type="evidence" value="ECO:0007669"/>
    <property type="project" value="UniProtKB-KW"/>
</dbReference>
<dbReference type="Proteomes" id="UP000254863">
    <property type="component" value="Unassembled WGS sequence"/>
</dbReference>
<evidence type="ECO:0000313" key="2">
    <source>
        <dbReference type="EMBL" id="STW66269.1"/>
    </source>
</evidence>
<evidence type="ECO:0000259" key="1">
    <source>
        <dbReference type="Pfam" id="PF08244"/>
    </source>
</evidence>
<sequence>MDSAYSGEMSLPRRFHLNTQQRLCMMPELPPKSLVVSRHALDDGDIWVNEKGCKAGIVTFMPAGGFRLTLTGDSGQQIILEQEGKNLTLYEKGRDDGRYRAPVAGVSDVTLCFDAGIVEVFANQGSVCGTRRYYSCSQLTRIQLSGAPAQLTQYRSTYSQE</sequence>
<organism evidence="2 3">
    <name type="scientific">Klebsiella michiganensis</name>
    <dbReference type="NCBI Taxonomy" id="1134687"/>
    <lineage>
        <taxon>Bacteria</taxon>
        <taxon>Pseudomonadati</taxon>
        <taxon>Pseudomonadota</taxon>
        <taxon>Gammaproteobacteria</taxon>
        <taxon>Enterobacterales</taxon>
        <taxon>Enterobacteriaceae</taxon>
        <taxon>Klebsiella/Raoultella group</taxon>
        <taxon>Klebsiella</taxon>
    </lineage>
</organism>
<dbReference type="EMBL" id="UGMS01000002">
    <property type="protein sequence ID" value="STW66269.1"/>
    <property type="molecule type" value="Genomic_DNA"/>
</dbReference>
<dbReference type="AlphaFoldDB" id="A0A7H4PEE2"/>
<evidence type="ECO:0000313" key="3">
    <source>
        <dbReference type="Proteomes" id="UP000254863"/>
    </source>
</evidence>
<dbReference type="SUPFAM" id="SSF49899">
    <property type="entry name" value="Concanavalin A-like lectins/glucanases"/>
    <property type="match status" value="1"/>
</dbReference>
<proteinExistence type="predicted"/>
<reference evidence="2 3" key="1">
    <citation type="submission" date="2018-06" db="EMBL/GenBank/DDBJ databases">
        <authorList>
            <consortium name="Pathogen Informatics"/>
            <person name="Doyle S."/>
        </authorList>
    </citation>
    <scope>NUCLEOTIDE SEQUENCE [LARGE SCALE GENOMIC DNA]</scope>
    <source>
        <strain evidence="2 3">NCTC11685</strain>
    </source>
</reference>
<name>A0A7H4PEE2_9ENTR</name>
<gene>
    <name evidence="2" type="ORF">NCTC11685_04012</name>
</gene>
<dbReference type="Gene3D" id="2.60.120.560">
    <property type="entry name" value="Exo-inulinase, domain 1"/>
    <property type="match status" value="1"/>
</dbReference>
<dbReference type="Pfam" id="PF08244">
    <property type="entry name" value="Glyco_hydro_32C"/>
    <property type="match status" value="1"/>
</dbReference>